<gene>
    <name evidence="4" type="ORF">QJ522_06290</name>
</gene>
<evidence type="ECO:0000259" key="3">
    <source>
        <dbReference type="Pfam" id="PF23598"/>
    </source>
</evidence>
<feature type="region of interest" description="Disordered" evidence="2">
    <location>
        <begin position="632"/>
        <end position="663"/>
    </location>
</feature>
<accession>A0AAW6TXN6</accession>
<evidence type="ECO:0000256" key="1">
    <source>
        <dbReference type="ARBA" id="ARBA00022737"/>
    </source>
</evidence>
<organism evidence="4 5">
    <name type="scientific">Anaerobaca lacustris</name>
    <dbReference type="NCBI Taxonomy" id="3044600"/>
    <lineage>
        <taxon>Bacteria</taxon>
        <taxon>Pseudomonadati</taxon>
        <taxon>Planctomycetota</taxon>
        <taxon>Phycisphaerae</taxon>
        <taxon>Sedimentisphaerales</taxon>
        <taxon>Anaerobacaceae</taxon>
        <taxon>Anaerobaca</taxon>
    </lineage>
</organism>
<keyword evidence="1" id="KW-0677">Repeat</keyword>
<dbReference type="Pfam" id="PF23598">
    <property type="entry name" value="LRR_14"/>
    <property type="match status" value="1"/>
</dbReference>
<name>A0AAW6TXN6_9BACT</name>
<sequence>MAPKLPLGRTRALSFPADSCLGHLSVEPESGPGWDPKCVNLSWSWEPLGLAQGDVVVPAERNLWLHIILALRPGDAKRLSAQNPLEHQLLVGNRVRTDPDGLSGLAGLSPNDLHRLSVAARVPSSDANERVMGPISRLTGLKMLCLHQTGVNDNGMEHLRKLTSLRALELREPGVANQGLAVLKDLPALECLDLHTGVTDAGLKEVARLSNLRWLRIRTGGFWGPGLAELAQMPRLERLCLWGEVQITDRHIAHIEGLTQLKSLTLWGCCSRLADASLASIAKLKDLEELHFILTSPTFTPAGVAQLKSIENLKKVDFAYAWGGPMGVRHGDEVARLLAEMPQLESVLGLAYLSDEGVRSLATLRNLTCLGINLKNRRFQGYQGPTGLSHLAGLGSLEELRITTNDPLADSDLVFLESLVHLRKLDILSYGLSDGGLASIGKLKRLEHLGLLGPVPRGGLNHLNGLSNLQYLQVSSWPDEAGAAQAHELTLDLSGLKKLKDLNLSLPLHDDDLAFLRNLRSLGNLMIQTNTLSGESLRHVSDLPGLNRLYIGGLSGCTGDDLSRLASLANVRDLTLVGEISDSALSGLSGPAGLQSLTVRTSGPIRDQTIAEIKQHMPTIEFIRIEEPMVLPTISPQPPSVSPPQRDRPASPPRRREPVRRRR</sequence>
<dbReference type="PANTHER" id="PTHR13318">
    <property type="entry name" value="PARTNER OF PAIRED, ISOFORM B-RELATED"/>
    <property type="match status" value="1"/>
</dbReference>
<dbReference type="InterPro" id="IPR055414">
    <property type="entry name" value="LRR_R13L4/SHOC2-like"/>
</dbReference>
<evidence type="ECO:0000313" key="4">
    <source>
        <dbReference type="EMBL" id="MDI6448646.1"/>
    </source>
</evidence>
<dbReference type="GO" id="GO:0019005">
    <property type="term" value="C:SCF ubiquitin ligase complex"/>
    <property type="evidence" value="ECO:0007669"/>
    <property type="project" value="TreeGrafter"/>
</dbReference>
<proteinExistence type="predicted"/>
<dbReference type="GO" id="GO:0031146">
    <property type="term" value="P:SCF-dependent proteasomal ubiquitin-dependent protein catabolic process"/>
    <property type="evidence" value="ECO:0007669"/>
    <property type="project" value="TreeGrafter"/>
</dbReference>
<dbReference type="RefSeq" id="WP_349244056.1">
    <property type="nucleotide sequence ID" value="NZ_JASCXX010000005.1"/>
</dbReference>
<evidence type="ECO:0000313" key="5">
    <source>
        <dbReference type="Proteomes" id="UP001431776"/>
    </source>
</evidence>
<evidence type="ECO:0000256" key="2">
    <source>
        <dbReference type="SAM" id="MobiDB-lite"/>
    </source>
</evidence>
<dbReference type="AlphaFoldDB" id="A0AAW6TXN6"/>
<dbReference type="Gene3D" id="3.80.10.10">
    <property type="entry name" value="Ribonuclease Inhibitor"/>
    <property type="match status" value="4"/>
</dbReference>
<dbReference type="PANTHER" id="PTHR13318:SF190">
    <property type="entry name" value="PARTNER OF PAIRED, ISOFORM B"/>
    <property type="match status" value="1"/>
</dbReference>
<dbReference type="EMBL" id="JASCXX010000005">
    <property type="protein sequence ID" value="MDI6448646.1"/>
    <property type="molecule type" value="Genomic_DNA"/>
</dbReference>
<protein>
    <recommendedName>
        <fullName evidence="3">Disease resistance R13L4/SHOC-2-like LRR domain-containing protein</fullName>
    </recommendedName>
</protein>
<reference evidence="4" key="1">
    <citation type="submission" date="2023-05" db="EMBL/GenBank/DDBJ databases">
        <title>Anaerotaeda fermentans gen. nov., sp. nov., a novel anaerobic planctomycete of the new family within the order Sedimentisphaerales isolated from Taman Peninsula, Russia.</title>
        <authorList>
            <person name="Khomyakova M.A."/>
            <person name="Merkel A.Y."/>
            <person name="Slobodkin A.I."/>
        </authorList>
    </citation>
    <scope>NUCLEOTIDE SEQUENCE</scope>
    <source>
        <strain evidence="4">M17dextr</strain>
    </source>
</reference>
<feature type="domain" description="Disease resistance R13L4/SHOC-2-like LRR" evidence="3">
    <location>
        <begin position="128"/>
        <end position="373"/>
    </location>
</feature>
<dbReference type="Proteomes" id="UP001431776">
    <property type="component" value="Unassembled WGS sequence"/>
</dbReference>
<keyword evidence="5" id="KW-1185">Reference proteome</keyword>
<dbReference type="SUPFAM" id="SSF52047">
    <property type="entry name" value="RNI-like"/>
    <property type="match status" value="2"/>
</dbReference>
<dbReference type="InterPro" id="IPR032675">
    <property type="entry name" value="LRR_dom_sf"/>
</dbReference>
<comment type="caution">
    <text evidence="4">The sequence shown here is derived from an EMBL/GenBank/DDBJ whole genome shotgun (WGS) entry which is preliminary data.</text>
</comment>